<dbReference type="Pfam" id="PF02578">
    <property type="entry name" value="Cu-oxidase_4"/>
    <property type="match status" value="1"/>
</dbReference>
<dbReference type="AlphaFoldDB" id="A0A562QDU3"/>
<evidence type="ECO:0000256" key="3">
    <source>
        <dbReference type="ARBA" id="ARBA00022679"/>
    </source>
</evidence>
<comment type="catalytic activity">
    <reaction evidence="8">
        <text>adenosine + phosphate = alpha-D-ribose 1-phosphate + adenine</text>
        <dbReference type="Rhea" id="RHEA:27642"/>
        <dbReference type="ChEBI" id="CHEBI:16335"/>
        <dbReference type="ChEBI" id="CHEBI:16708"/>
        <dbReference type="ChEBI" id="CHEBI:43474"/>
        <dbReference type="ChEBI" id="CHEBI:57720"/>
        <dbReference type="EC" id="2.4.2.1"/>
    </reaction>
    <physiologicalReaction direction="left-to-right" evidence="8">
        <dbReference type="Rhea" id="RHEA:27643"/>
    </physiologicalReaction>
</comment>
<proteinExistence type="inferred from homology"/>
<dbReference type="InterPro" id="IPR003730">
    <property type="entry name" value="Cu_polyphenol_OxRdtase"/>
</dbReference>
<dbReference type="InterPro" id="IPR038371">
    <property type="entry name" value="Cu_polyphenol_OxRdtase_sf"/>
</dbReference>
<evidence type="ECO:0000256" key="4">
    <source>
        <dbReference type="ARBA" id="ARBA00022723"/>
    </source>
</evidence>
<dbReference type="Gene3D" id="3.60.140.10">
    <property type="entry name" value="CNF1/YfiH-like putative cysteine hydrolases"/>
    <property type="match status" value="1"/>
</dbReference>
<dbReference type="OrthoDB" id="4279at2"/>
<name>A0A562QDU3_9PSED</name>
<keyword evidence="12" id="KW-1185">Reference proteome</keyword>
<keyword evidence="4" id="KW-0479">Metal-binding</keyword>
<dbReference type="GO" id="GO:0017061">
    <property type="term" value="F:S-methyl-5-thioadenosine phosphorylase activity"/>
    <property type="evidence" value="ECO:0007669"/>
    <property type="project" value="UniProtKB-EC"/>
</dbReference>
<gene>
    <name evidence="11" type="ORF">IQ22_02203</name>
</gene>
<comment type="catalytic activity">
    <reaction evidence="1">
        <text>inosine + phosphate = alpha-D-ribose 1-phosphate + hypoxanthine</text>
        <dbReference type="Rhea" id="RHEA:27646"/>
        <dbReference type="ChEBI" id="CHEBI:17368"/>
        <dbReference type="ChEBI" id="CHEBI:17596"/>
        <dbReference type="ChEBI" id="CHEBI:43474"/>
        <dbReference type="ChEBI" id="CHEBI:57720"/>
        <dbReference type="EC" id="2.4.2.1"/>
    </reaction>
    <physiologicalReaction direction="left-to-right" evidence="1">
        <dbReference type="Rhea" id="RHEA:27647"/>
    </physiologicalReaction>
</comment>
<dbReference type="GO" id="GO:0005507">
    <property type="term" value="F:copper ion binding"/>
    <property type="evidence" value="ECO:0007669"/>
    <property type="project" value="TreeGrafter"/>
</dbReference>
<dbReference type="PANTHER" id="PTHR30616:SF2">
    <property type="entry name" value="PURINE NUCLEOSIDE PHOSPHORYLASE LACC1"/>
    <property type="match status" value="1"/>
</dbReference>
<dbReference type="NCBIfam" id="TIGR00726">
    <property type="entry name" value="peptidoglycan editing factor PgeF"/>
    <property type="match status" value="1"/>
</dbReference>
<dbReference type="RefSeq" id="WP_145141587.1">
    <property type="nucleotide sequence ID" value="NZ_VLKY01000006.1"/>
</dbReference>
<evidence type="ECO:0000256" key="1">
    <source>
        <dbReference type="ARBA" id="ARBA00000553"/>
    </source>
</evidence>
<evidence type="ECO:0000256" key="7">
    <source>
        <dbReference type="ARBA" id="ARBA00047989"/>
    </source>
</evidence>
<comment type="caution">
    <text evidence="11">The sequence shown here is derived from an EMBL/GenBank/DDBJ whole genome shotgun (WGS) entry which is preliminary data.</text>
</comment>
<evidence type="ECO:0000313" key="12">
    <source>
        <dbReference type="Proteomes" id="UP000316905"/>
    </source>
</evidence>
<evidence type="ECO:0000256" key="2">
    <source>
        <dbReference type="ARBA" id="ARBA00007353"/>
    </source>
</evidence>
<dbReference type="Proteomes" id="UP000316905">
    <property type="component" value="Unassembled WGS sequence"/>
</dbReference>
<evidence type="ECO:0000256" key="6">
    <source>
        <dbReference type="ARBA" id="ARBA00022833"/>
    </source>
</evidence>
<comment type="catalytic activity">
    <reaction evidence="9">
        <text>S-methyl-5'-thioadenosine + phosphate = 5-(methylsulfanyl)-alpha-D-ribose 1-phosphate + adenine</text>
        <dbReference type="Rhea" id="RHEA:11852"/>
        <dbReference type="ChEBI" id="CHEBI:16708"/>
        <dbReference type="ChEBI" id="CHEBI:17509"/>
        <dbReference type="ChEBI" id="CHEBI:43474"/>
        <dbReference type="ChEBI" id="CHEBI:58533"/>
        <dbReference type="EC" id="2.4.2.28"/>
    </reaction>
    <physiologicalReaction direction="left-to-right" evidence="9">
        <dbReference type="Rhea" id="RHEA:11853"/>
    </physiologicalReaction>
</comment>
<dbReference type="CDD" id="cd16833">
    <property type="entry name" value="YfiH"/>
    <property type="match status" value="1"/>
</dbReference>
<dbReference type="PANTHER" id="PTHR30616">
    <property type="entry name" value="UNCHARACTERIZED PROTEIN YFIH"/>
    <property type="match status" value="1"/>
</dbReference>
<keyword evidence="3" id="KW-0808">Transferase</keyword>
<sequence>MNENWLIPEWPAPANVRSCATTRLGGVSQGAYASLNLGDHVQDDPGAVLENRQRLVSTLGCQPAWLRQVHGLSVVEAQPDRILEADAVWTSTPGVAATIMTADCLPVLFCNRAGSRVAAAHAGWRGLVNGILEATVATLDSPPDDILVWLGPAIGPDAFEVGPEVKAAFIREQASAEAAFRPSLNQGRFMADLYQLARLRLAQQGIHAVYGGGLCTYTDEDRFFSYRRSPQTGRMASLIWLT</sequence>
<keyword evidence="5" id="KW-0378">Hydrolase</keyword>
<evidence type="ECO:0000256" key="10">
    <source>
        <dbReference type="RuleBase" id="RU361274"/>
    </source>
</evidence>
<comment type="catalytic activity">
    <reaction evidence="7">
        <text>adenosine + H2O + H(+) = inosine + NH4(+)</text>
        <dbReference type="Rhea" id="RHEA:24408"/>
        <dbReference type="ChEBI" id="CHEBI:15377"/>
        <dbReference type="ChEBI" id="CHEBI:15378"/>
        <dbReference type="ChEBI" id="CHEBI:16335"/>
        <dbReference type="ChEBI" id="CHEBI:17596"/>
        <dbReference type="ChEBI" id="CHEBI:28938"/>
        <dbReference type="EC" id="3.5.4.4"/>
    </reaction>
    <physiologicalReaction direction="left-to-right" evidence="7">
        <dbReference type="Rhea" id="RHEA:24409"/>
    </physiologicalReaction>
</comment>
<protein>
    <recommendedName>
        <fullName evidence="10">Purine nucleoside phosphorylase</fullName>
    </recommendedName>
</protein>
<organism evidence="11 12">
    <name type="scientific">Pseudomonas duriflava</name>
    <dbReference type="NCBI Taxonomy" id="459528"/>
    <lineage>
        <taxon>Bacteria</taxon>
        <taxon>Pseudomonadati</taxon>
        <taxon>Pseudomonadota</taxon>
        <taxon>Gammaproteobacteria</taxon>
        <taxon>Pseudomonadales</taxon>
        <taxon>Pseudomonadaceae</taxon>
        <taxon>Pseudomonas</taxon>
    </lineage>
</organism>
<dbReference type="InterPro" id="IPR011324">
    <property type="entry name" value="Cytotoxic_necrot_fac-like_cat"/>
</dbReference>
<dbReference type="GO" id="GO:0016787">
    <property type="term" value="F:hydrolase activity"/>
    <property type="evidence" value="ECO:0007669"/>
    <property type="project" value="UniProtKB-KW"/>
</dbReference>
<evidence type="ECO:0000256" key="5">
    <source>
        <dbReference type="ARBA" id="ARBA00022801"/>
    </source>
</evidence>
<reference evidence="11 12" key="1">
    <citation type="journal article" date="2015" name="Stand. Genomic Sci.">
        <title>Genomic Encyclopedia of Bacterial and Archaeal Type Strains, Phase III: the genomes of soil and plant-associated and newly described type strains.</title>
        <authorList>
            <person name="Whitman W.B."/>
            <person name="Woyke T."/>
            <person name="Klenk H.P."/>
            <person name="Zhou Y."/>
            <person name="Lilburn T.G."/>
            <person name="Beck B.J."/>
            <person name="De Vos P."/>
            <person name="Vandamme P."/>
            <person name="Eisen J.A."/>
            <person name="Garrity G."/>
            <person name="Hugenholtz P."/>
            <person name="Kyrpides N.C."/>
        </authorList>
    </citation>
    <scope>NUCLEOTIDE SEQUENCE [LARGE SCALE GENOMIC DNA]</scope>
    <source>
        <strain evidence="11 12">CGMCC 1.6858</strain>
    </source>
</reference>
<comment type="similarity">
    <text evidence="2 10">Belongs to the purine nucleoside phosphorylase YfiH/LACC1 family.</text>
</comment>
<dbReference type="EMBL" id="VLKY01000006">
    <property type="protein sequence ID" value="TWI54340.1"/>
    <property type="molecule type" value="Genomic_DNA"/>
</dbReference>
<evidence type="ECO:0000256" key="8">
    <source>
        <dbReference type="ARBA" id="ARBA00048968"/>
    </source>
</evidence>
<evidence type="ECO:0000256" key="9">
    <source>
        <dbReference type="ARBA" id="ARBA00049893"/>
    </source>
</evidence>
<dbReference type="SUPFAM" id="SSF64438">
    <property type="entry name" value="CNF1/YfiH-like putative cysteine hydrolases"/>
    <property type="match status" value="1"/>
</dbReference>
<accession>A0A562QDU3</accession>
<evidence type="ECO:0000313" key="11">
    <source>
        <dbReference type="EMBL" id="TWI54340.1"/>
    </source>
</evidence>
<keyword evidence="6" id="KW-0862">Zinc</keyword>